<feature type="transmembrane region" description="Helical" evidence="6">
    <location>
        <begin position="307"/>
        <end position="325"/>
    </location>
</feature>
<dbReference type="Pfam" id="PF03772">
    <property type="entry name" value="Competence"/>
    <property type="match status" value="1"/>
</dbReference>
<comment type="subcellular location">
    <subcellularLocation>
        <location evidence="1">Cell membrane</location>
        <topology evidence="1">Multi-pass membrane protein</topology>
    </subcellularLocation>
</comment>
<dbReference type="InterPro" id="IPR052159">
    <property type="entry name" value="Competence_DNA_uptake"/>
</dbReference>
<evidence type="ECO:0000256" key="1">
    <source>
        <dbReference type="ARBA" id="ARBA00004651"/>
    </source>
</evidence>
<evidence type="ECO:0000259" key="7">
    <source>
        <dbReference type="Pfam" id="PF03772"/>
    </source>
</evidence>
<dbReference type="EMBL" id="LCEB01000018">
    <property type="protein sequence ID" value="KKS64787.1"/>
    <property type="molecule type" value="Genomic_DNA"/>
</dbReference>
<keyword evidence="4 6" id="KW-1133">Transmembrane helix</keyword>
<accession>A0A0G1AUU1</accession>
<dbReference type="Proteomes" id="UP000034135">
    <property type="component" value="Unassembled WGS sequence"/>
</dbReference>
<evidence type="ECO:0000256" key="6">
    <source>
        <dbReference type="SAM" id="Phobius"/>
    </source>
</evidence>
<keyword evidence="2" id="KW-1003">Cell membrane</keyword>
<evidence type="ECO:0000313" key="8">
    <source>
        <dbReference type="EMBL" id="KKS64787.1"/>
    </source>
</evidence>
<feature type="transmembrane region" description="Helical" evidence="6">
    <location>
        <begin position="116"/>
        <end position="136"/>
    </location>
</feature>
<feature type="transmembrane region" description="Helical" evidence="6">
    <location>
        <begin position="212"/>
        <end position="232"/>
    </location>
</feature>
<proteinExistence type="predicted"/>
<dbReference type="NCBIfam" id="TIGR00360">
    <property type="entry name" value="ComEC_N-term"/>
    <property type="match status" value="1"/>
</dbReference>
<keyword evidence="3 6" id="KW-0812">Transmembrane</keyword>
<feature type="transmembrane region" description="Helical" evidence="6">
    <location>
        <begin position="238"/>
        <end position="262"/>
    </location>
</feature>
<feature type="transmembrane region" description="Helical" evidence="6">
    <location>
        <begin position="88"/>
        <end position="110"/>
    </location>
</feature>
<evidence type="ECO:0000256" key="3">
    <source>
        <dbReference type="ARBA" id="ARBA00022692"/>
    </source>
</evidence>
<reference evidence="8 9" key="1">
    <citation type="journal article" date="2015" name="Nature">
        <title>rRNA introns, odd ribosomes, and small enigmatic genomes across a large radiation of phyla.</title>
        <authorList>
            <person name="Brown C.T."/>
            <person name="Hug L.A."/>
            <person name="Thomas B.C."/>
            <person name="Sharon I."/>
            <person name="Castelle C.J."/>
            <person name="Singh A."/>
            <person name="Wilkins M.J."/>
            <person name="Williams K.H."/>
            <person name="Banfield J.F."/>
        </authorList>
    </citation>
    <scope>NUCLEOTIDE SEQUENCE [LARGE SCALE GENOMIC DNA]</scope>
</reference>
<organism evidence="8 9">
    <name type="scientific">Candidatus Daviesbacteria bacterium GW2011_GWA1_42_6</name>
    <dbReference type="NCBI Taxonomy" id="1618420"/>
    <lineage>
        <taxon>Bacteria</taxon>
        <taxon>Candidatus Daviesiibacteriota</taxon>
    </lineage>
</organism>
<evidence type="ECO:0000313" key="9">
    <source>
        <dbReference type="Proteomes" id="UP000034135"/>
    </source>
</evidence>
<evidence type="ECO:0000256" key="4">
    <source>
        <dbReference type="ARBA" id="ARBA00022989"/>
    </source>
</evidence>
<evidence type="ECO:0000256" key="2">
    <source>
        <dbReference type="ARBA" id="ARBA00022475"/>
    </source>
</evidence>
<comment type="caution">
    <text evidence="8">The sequence shown here is derived from an EMBL/GenBank/DDBJ whole genome shotgun (WGS) entry which is preliminary data.</text>
</comment>
<feature type="transmembrane region" description="Helical" evidence="6">
    <location>
        <begin position="269"/>
        <end position="287"/>
    </location>
</feature>
<feature type="domain" description="ComEC/Rec2-related protein" evidence="7">
    <location>
        <begin position="64"/>
        <end position="326"/>
    </location>
</feature>
<name>A0A0G1AUU1_9BACT</name>
<dbReference type="PANTHER" id="PTHR30619">
    <property type="entry name" value="DNA INTERNALIZATION/COMPETENCE PROTEIN COMEC/REC2"/>
    <property type="match status" value="1"/>
</dbReference>
<dbReference type="GO" id="GO:0005886">
    <property type="term" value="C:plasma membrane"/>
    <property type="evidence" value="ECO:0007669"/>
    <property type="project" value="UniProtKB-SubCell"/>
</dbReference>
<dbReference type="InterPro" id="IPR004477">
    <property type="entry name" value="ComEC_N"/>
</dbReference>
<sequence>MAIRLIFITAVWLVVFAARIIQFGGVDPTYRDEGSQALQPLRDSLAQTLDNNLPYPQSAILAGILLGVDKNLPVALKNDLKATSTIHMIVVSGQNLSIVAGFLIGLAGFLGRKKALILSLGLIAFYSILTGFEVPVVRAAIMVSLAYLAQILGRENLSSWILFLTGGAMLLYNPNWLLSISFQLSFLATFGVIAVAPIIVKRLSKVPSILREDLGVTIAAQVMVLPVIVYNFGQLSLFGIVANLLILWSIPLVMVSGFLVLALGLIDNLLGTLAGLIPSILLTYFIYIVEFFAKLPGASLQVGESGIVMWVGYYFLIGAVIWVLSRNQGDKLT</sequence>
<dbReference type="PANTHER" id="PTHR30619:SF1">
    <property type="entry name" value="RECOMBINATION PROTEIN 2"/>
    <property type="match status" value="1"/>
</dbReference>
<gene>
    <name evidence="8" type="ORF">UV33_C0018G0011</name>
</gene>
<evidence type="ECO:0000256" key="5">
    <source>
        <dbReference type="ARBA" id="ARBA00023136"/>
    </source>
</evidence>
<dbReference type="AlphaFoldDB" id="A0A0G1AUU1"/>
<keyword evidence="5 6" id="KW-0472">Membrane</keyword>
<protein>
    <submittedName>
        <fullName evidence="8">Internalization-related competence protein ComEC/Rec2 protein</fullName>
    </submittedName>
</protein>
<feature type="transmembrane region" description="Helical" evidence="6">
    <location>
        <begin position="180"/>
        <end position="200"/>
    </location>
</feature>